<evidence type="ECO:0008006" key="3">
    <source>
        <dbReference type="Google" id="ProtNLM"/>
    </source>
</evidence>
<keyword evidence="1" id="KW-1133">Transmembrane helix</keyword>
<keyword evidence="1" id="KW-0812">Transmembrane</keyword>
<sequence>MIDNPFTMVVFIVGIVMLSVVLMVRFKLEARRARTGGDGQMQALGEEVARLKQRVAVLERIATDKNHLLEQEFERLRDPVSPTRERDALHR</sequence>
<proteinExistence type="predicted"/>
<evidence type="ECO:0000313" key="2">
    <source>
        <dbReference type="EMBL" id="CAA9532868.1"/>
    </source>
</evidence>
<protein>
    <recommendedName>
        <fullName evidence="3">Phage shock protein B</fullName>
    </recommendedName>
</protein>
<gene>
    <name evidence="2" type="ORF">AVDCRST_MAG23-1191</name>
</gene>
<name>A0A6J4TUJ4_9SPHN</name>
<evidence type="ECO:0000256" key="1">
    <source>
        <dbReference type="SAM" id="Phobius"/>
    </source>
</evidence>
<feature type="transmembrane region" description="Helical" evidence="1">
    <location>
        <begin position="6"/>
        <end position="24"/>
    </location>
</feature>
<accession>A0A6J4TUJ4</accession>
<dbReference type="AlphaFoldDB" id="A0A6J4TUJ4"/>
<reference evidence="2" key="1">
    <citation type="submission" date="2020-02" db="EMBL/GenBank/DDBJ databases">
        <authorList>
            <person name="Meier V. D."/>
        </authorList>
    </citation>
    <scope>NUCLEOTIDE SEQUENCE</scope>
    <source>
        <strain evidence="2">AVDCRST_MAG23</strain>
    </source>
</reference>
<organism evidence="2">
    <name type="scientific">uncultured Sphingosinicella sp</name>
    <dbReference type="NCBI Taxonomy" id="478748"/>
    <lineage>
        <taxon>Bacteria</taxon>
        <taxon>Pseudomonadati</taxon>
        <taxon>Pseudomonadota</taxon>
        <taxon>Alphaproteobacteria</taxon>
        <taxon>Sphingomonadales</taxon>
        <taxon>Sphingosinicellaceae</taxon>
        <taxon>Sphingosinicella</taxon>
        <taxon>environmental samples</taxon>
    </lineage>
</organism>
<dbReference type="EMBL" id="CADCWD010000046">
    <property type="protein sequence ID" value="CAA9532868.1"/>
    <property type="molecule type" value="Genomic_DNA"/>
</dbReference>
<keyword evidence="1" id="KW-0472">Membrane</keyword>